<feature type="compositionally biased region" description="Basic and acidic residues" evidence="1">
    <location>
        <begin position="373"/>
        <end position="385"/>
    </location>
</feature>
<keyword evidence="3" id="KW-1185">Reference proteome</keyword>
<name>A0AAV9ZMT3_9AGAR</name>
<dbReference type="Proteomes" id="UP001362999">
    <property type="component" value="Unassembled WGS sequence"/>
</dbReference>
<feature type="region of interest" description="Disordered" evidence="1">
    <location>
        <begin position="345"/>
        <end position="386"/>
    </location>
</feature>
<feature type="compositionally biased region" description="Low complexity" evidence="1">
    <location>
        <begin position="231"/>
        <end position="244"/>
    </location>
</feature>
<sequence length="824" mass="88723">MAKDKDAEPAFTQQGDGAESRSGTSSSIFQSSGNGQTEHAPLLIQGSEAGFEAFLECVFGDHSTLYRQPAIFWLQALQVIDLYDAPPILNIANHHLSAARDLDPAIRLHLAMHYHLDEWVDAGFRGLLQIPLADLTQAQITNIGFFCVYHLGRGEGKDHRASYFVCSCMSSCYSQRRMQRSCRMLSGTHRRHSRATRPQRVVIERTYPVTEPSSDTSSVTAPPVDPPDPTPSTTAAVPRAASRAPTPPPLRQNPSIQLRRSNLDHHPVLVASLDPPNASTLFMLLNTNRPVLKFPRSSYVQSLKGDNVTARFDGHCIASTLKLQETADFPNVKWWTQKAYDPQSSDLSTIDDDGGDDDDEGPSSKKYKGYPWVEDKDGTPLDKRQSKALAAHPRTALNFVGNKQRAPSQWTDADMEVVKYVRTEMYTAYPDLRLCLHHWKLNAILKLVYPSWKRNWVQGGGNVLPKREASGPQSSGKGKKRKLDAKATGSTVPAKKSKSREPSPHNPDLATPDGEPAAIAPSSALSSSTASVTKSSTDLPPSPTHGSSLQPAISSAPASSAQPFPPASNDSATADSSSGDRELPPSDTPLTDTTNTQQSVTPAAAIRPTPKAAFKSANLFGFGAPRPSRISAATSKLDTLAAAAASAPPAPPPAPLLTTASSGQVDKNPSSNDAGGSTDSGTSSHGANGEKPKPSRRPKDADAPLKANQTNSAKNLCIKDYLAARPGLHPTAREFEVYWDNLTTKEKDPFVKRSKAANAEKKANANKLSLFLLCISYFGATTRLARDGRGTGRVAVEAVEAVGTGGRQRRPGEYYYTAKLSIAN</sequence>
<organism evidence="2 3">
    <name type="scientific">Favolaschia claudopus</name>
    <dbReference type="NCBI Taxonomy" id="2862362"/>
    <lineage>
        <taxon>Eukaryota</taxon>
        <taxon>Fungi</taxon>
        <taxon>Dikarya</taxon>
        <taxon>Basidiomycota</taxon>
        <taxon>Agaricomycotina</taxon>
        <taxon>Agaricomycetes</taxon>
        <taxon>Agaricomycetidae</taxon>
        <taxon>Agaricales</taxon>
        <taxon>Marasmiineae</taxon>
        <taxon>Mycenaceae</taxon>
        <taxon>Favolaschia</taxon>
    </lineage>
</organism>
<evidence type="ECO:0000256" key="1">
    <source>
        <dbReference type="SAM" id="MobiDB-lite"/>
    </source>
</evidence>
<feature type="compositionally biased region" description="Basic residues" evidence="1">
    <location>
        <begin position="188"/>
        <end position="197"/>
    </location>
</feature>
<proteinExistence type="predicted"/>
<feature type="compositionally biased region" description="Low complexity" evidence="1">
    <location>
        <begin position="547"/>
        <end position="577"/>
    </location>
</feature>
<feature type="compositionally biased region" description="Acidic residues" evidence="1">
    <location>
        <begin position="349"/>
        <end position="361"/>
    </location>
</feature>
<reference evidence="2 3" key="1">
    <citation type="journal article" date="2024" name="J Genomics">
        <title>Draft genome sequencing and assembly of Favolaschia claudopus CIRM-BRFM 2984 isolated from oak limbs.</title>
        <authorList>
            <person name="Navarro D."/>
            <person name="Drula E."/>
            <person name="Chaduli D."/>
            <person name="Cazenave R."/>
            <person name="Ahrendt S."/>
            <person name="Wang J."/>
            <person name="Lipzen A."/>
            <person name="Daum C."/>
            <person name="Barry K."/>
            <person name="Grigoriev I.V."/>
            <person name="Favel A."/>
            <person name="Rosso M.N."/>
            <person name="Martin F."/>
        </authorList>
    </citation>
    <scope>NUCLEOTIDE SEQUENCE [LARGE SCALE GENOMIC DNA]</scope>
    <source>
        <strain evidence="2 3">CIRM-BRFM 2984</strain>
    </source>
</reference>
<feature type="compositionally biased region" description="Basic and acidic residues" evidence="1">
    <location>
        <begin position="688"/>
        <end position="703"/>
    </location>
</feature>
<feature type="region of interest" description="Disordered" evidence="1">
    <location>
        <begin position="461"/>
        <end position="609"/>
    </location>
</feature>
<feature type="compositionally biased region" description="Low complexity" evidence="1">
    <location>
        <begin position="670"/>
        <end position="687"/>
    </location>
</feature>
<protein>
    <submittedName>
        <fullName evidence="2">Uncharacterized protein</fullName>
    </submittedName>
</protein>
<comment type="caution">
    <text evidence="2">The sequence shown here is derived from an EMBL/GenBank/DDBJ whole genome shotgun (WGS) entry which is preliminary data.</text>
</comment>
<accession>A0AAV9ZMT3</accession>
<gene>
    <name evidence="2" type="ORF">R3P38DRAFT_3229905</name>
</gene>
<feature type="compositionally biased region" description="Low complexity" evidence="1">
    <location>
        <begin position="20"/>
        <end position="35"/>
    </location>
</feature>
<feature type="region of interest" description="Disordered" evidence="1">
    <location>
        <begin position="639"/>
        <end position="708"/>
    </location>
</feature>
<feature type="region of interest" description="Disordered" evidence="1">
    <location>
        <begin position="1"/>
        <end position="36"/>
    </location>
</feature>
<dbReference type="AlphaFoldDB" id="A0AAV9ZMT3"/>
<feature type="compositionally biased region" description="Low complexity" evidence="1">
    <location>
        <begin position="588"/>
        <end position="599"/>
    </location>
</feature>
<evidence type="ECO:0000313" key="3">
    <source>
        <dbReference type="Proteomes" id="UP001362999"/>
    </source>
</evidence>
<feature type="region of interest" description="Disordered" evidence="1">
    <location>
        <begin position="184"/>
        <end position="255"/>
    </location>
</feature>
<dbReference type="EMBL" id="JAWWNJ010000128">
    <property type="protein sequence ID" value="KAK6987765.1"/>
    <property type="molecule type" value="Genomic_DNA"/>
</dbReference>
<feature type="compositionally biased region" description="Low complexity" evidence="1">
    <location>
        <begin position="517"/>
        <end position="537"/>
    </location>
</feature>
<evidence type="ECO:0000313" key="2">
    <source>
        <dbReference type="EMBL" id="KAK6987765.1"/>
    </source>
</evidence>